<dbReference type="InterPro" id="IPR036388">
    <property type="entry name" value="WH-like_DNA-bd_sf"/>
</dbReference>
<dbReference type="Gene3D" id="1.10.10.10">
    <property type="entry name" value="Winged helix-like DNA-binding domain superfamily/Winged helix DNA-binding domain"/>
    <property type="match status" value="1"/>
</dbReference>
<dbReference type="PANTHER" id="PTHR43537">
    <property type="entry name" value="TRANSCRIPTIONAL REGULATOR, GNTR FAMILY"/>
    <property type="match status" value="1"/>
</dbReference>
<evidence type="ECO:0000313" key="5">
    <source>
        <dbReference type="EMBL" id="SDO94080.1"/>
    </source>
</evidence>
<dbReference type="InterPro" id="IPR036390">
    <property type="entry name" value="WH_DNA-bd_sf"/>
</dbReference>
<sequence length="220" mass="23058">MRLTPPHAPTKSEAAYQALLRAIRAGDLAPGQRVIIAEVAEQLGMSLTPVRDALALLAEQGLVVRRPNHMTVISEHTRERSAEVSMLRSLLEPQAAMLAAVRADPDALAAIGAACAAMDRAVAGGDGAGPGDANARFHQAVARAGGSEVLADFIDRLWKQIPLQGLTVTGQSAKAAREHREILAAIEAGDGEQARLLMAAHVGHAAAAAEAFLDEIRPRV</sequence>
<keyword evidence="3" id="KW-0804">Transcription</keyword>
<dbReference type="SMART" id="SM00895">
    <property type="entry name" value="FCD"/>
    <property type="match status" value="1"/>
</dbReference>
<dbReference type="SMART" id="SM00345">
    <property type="entry name" value="HTH_GNTR"/>
    <property type="match status" value="1"/>
</dbReference>
<reference evidence="5 6" key="1">
    <citation type="submission" date="2016-10" db="EMBL/GenBank/DDBJ databases">
        <authorList>
            <person name="de Groot N.N."/>
        </authorList>
    </citation>
    <scope>NUCLEOTIDE SEQUENCE [LARGE SCALE GENOMIC DNA]</scope>
    <source>
        <strain evidence="5 6">CGMCC 4.2022</strain>
    </source>
</reference>
<keyword evidence="1" id="KW-0805">Transcription regulation</keyword>
<dbReference type="AlphaFoldDB" id="A0A1H0NNZ8"/>
<gene>
    <name evidence="5" type="ORF">SAMN05216259_114124</name>
</gene>
<proteinExistence type="predicted"/>
<accession>A0A1H0NNZ8</accession>
<dbReference type="Proteomes" id="UP000199341">
    <property type="component" value="Unassembled WGS sequence"/>
</dbReference>
<dbReference type="Pfam" id="PF00392">
    <property type="entry name" value="GntR"/>
    <property type="match status" value="1"/>
</dbReference>
<evidence type="ECO:0000256" key="2">
    <source>
        <dbReference type="ARBA" id="ARBA00023125"/>
    </source>
</evidence>
<keyword evidence="6" id="KW-1185">Reference proteome</keyword>
<organism evidence="5 6">
    <name type="scientific">Actinacidiphila guanduensis</name>
    <dbReference type="NCBI Taxonomy" id="310781"/>
    <lineage>
        <taxon>Bacteria</taxon>
        <taxon>Bacillati</taxon>
        <taxon>Actinomycetota</taxon>
        <taxon>Actinomycetes</taxon>
        <taxon>Kitasatosporales</taxon>
        <taxon>Streptomycetaceae</taxon>
        <taxon>Actinacidiphila</taxon>
    </lineage>
</organism>
<dbReference type="PANTHER" id="PTHR43537:SF24">
    <property type="entry name" value="GLUCONATE OPERON TRANSCRIPTIONAL REPRESSOR"/>
    <property type="match status" value="1"/>
</dbReference>
<dbReference type="SUPFAM" id="SSF48008">
    <property type="entry name" value="GntR ligand-binding domain-like"/>
    <property type="match status" value="1"/>
</dbReference>
<dbReference type="InterPro" id="IPR011711">
    <property type="entry name" value="GntR_C"/>
</dbReference>
<dbReference type="EMBL" id="FNIE01000014">
    <property type="protein sequence ID" value="SDO94080.1"/>
    <property type="molecule type" value="Genomic_DNA"/>
</dbReference>
<protein>
    <submittedName>
        <fullName evidence="5">Transcriptional regulator, GntR family</fullName>
    </submittedName>
</protein>
<dbReference type="GO" id="GO:0003700">
    <property type="term" value="F:DNA-binding transcription factor activity"/>
    <property type="evidence" value="ECO:0007669"/>
    <property type="project" value="InterPro"/>
</dbReference>
<dbReference type="GO" id="GO:0003677">
    <property type="term" value="F:DNA binding"/>
    <property type="evidence" value="ECO:0007669"/>
    <property type="project" value="UniProtKB-KW"/>
</dbReference>
<dbReference type="Pfam" id="PF07729">
    <property type="entry name" value="FCD"/>
    <property type="match status" value="1"/>
</dbReference>
<dbReference type="Gene3D" id="1.20.120.530">
    <property type="entry name" value="GntR ligand-binding domain-like"/>
    <property type="match status" value="1"/>
</dbReference>
<keyword evidence="2" id="KW-0238">DNA-binding</keyword>
<dbReference type="STRING" id="310781.SAMN05216259_114124"/>
<dbReference type="CDD" id="cd07377">
    <property type="entry name" value="WHTH_GntR"/>
    <property type="match status" value="1"/>
</dbReference>
<dbReference type="InterPro" id="IPR008920">
    <property type="entry name" value="TF_FadR/GntR_C"/>
</dbReference>
<evidence type="ECO:0000256" key="1">
    <source>
        <dbReference type="ARBA" id="ARBA00023015"/>
    </source>
</evidence>
<name>A0A1H0NNZ8_9ACTN</name>
<dbReference type="RefSeq" id="WP_093787312.1">
    <property type="nucleotide sequence ID" value="NZ_FNIE01000014.1"/>
</dbReference>
<dbReference type="PROSITE" id="PS50949">
    <property type="entry name" value="HTH_GNTR"/>
    <property type="match status" value="1"/>
</dbReference>
<evidence type="ECO:0000313" key="6">
    <source>
        <dbReference type="Proteomes" id="UP000199341"/>
    </source>
</evidence>
<evidence type="ECO:0000256" key="3">
    <source>
        <dbReference type="ARBA" id="ARBA00023163"/>
    </source>
</evidence>
<dbReference type="OrthoDB" id="5182935at2"/>
<evidence type="ECO:0000259" key="4">
    <source>
        <dbReference type="PROSITE" id="PS50949"/>
    </source>
</evidence>
<dbReference type="SUPFAM" id="SSF46785">
    <property type="entry name" value="Winged helix' DNA-binding domain"/>
    <property type="match status" value="1"/>
</dbReference>
<dbReference type="InterPro" id="IPR000524">
    <property type="entry name" value="Tscrpt_reg_HTH_GntR"/>
</dbReference>
<feature type="domain" description="HTH gntR-type" evidence="4">
    <location>
        <begin position="9"/>
        <end position="76"/>
    </location>
</feature>